<dbReference type="Pfam" id="PF00917">
    <property type="entry name" value="MATH"/>
    <property type="match status" value="1"/>
</dbReference>
<evidence type="ECO:0000259" key="1">
    <source>
        <dbReference type="PROSITE" id="PS50097"/>
    </source>
</evidence>
<sequence length="302" mass="34767">MSVVGAEKTFIMKHTSEIVSKKTHYSPEEEHFGARWKLQINEVKSGGMPIICLYCWKKARNCWEIESEVTLKVLKADGTWETNRTYSCIGSMISKTILNMPNGELSDYLIDGKLSLEMKVEIKGMTITGASWLRNFDDDVAIEFSDVILVAGTQEFHVNKMYLSMHSTYFKSLFSSQTFTGTKKPIIKLKDVHPQGLQYFLEVLYGEPTIRDYSVDETLELAKKYNAETVIRRCEEFLLRTSEVSRKRKFATAVRYDMFFLKRECLSEAKTTAEIRELAPENAEDFGPKIWKELFLKACSSK</sequence>
<dbReference type="Pfam" id="PF00651">
    <property type="entry name" value="BTB"/>
    <property type="match status" value="1"/>
</dbReference>
<dbReference type="InterPro" id="IPR000210">
    <property type="entry name" value="BTB/POZ_dom"/>
</dbReference>
<dbReference type="EMBL" id="PDUG01000003">
    <property type="protein sequence ID" value="PIC41809.1"/>
    <property type="molecule type" value="Genomic_DNA"/>
</dbReference>
<reference evidence="3" key="1">
    <citation type="submission" date="2017-10" db="EMBL/GenBank/DDBJ databases">
        <title>Rapid genome shrinkage in a self-fertile nematode reveals novel sperm competition proteins.</title>
        <authorList>
            <person name="Yin D."/>
            <person name="Schwarz E.M."/>
            <person name="Thomas C.G."/>
            <person name="Felde R.L."/>
            <person name="Korf I.F."/>
            <person name="Cutter A.D."/>
            <person name="Schartner C.M."/>
            <person name="Ralston E.J."/>
            <person name="Meyer B.J."/>
            <person name="Haag E.S."/>
        </authorList>
    </citation>
    <scope>NUCLEOTIDE SEQUENCE [LARGE SCALE GENOMIC DNA]</scope>
    <source>
        <strain evidence="3">JU1422</strain>
    </source>
</reference>
<dbReference type="InterPro" id="IPR011333">
    <property type="entry name" value="SKP1/BTB/POZ_sf"/>
</dbReference>
<feature type="domain" description="BTB" evidence="1">
    <location>
        <begin position="145"/>
        <end position="205"/>
    </location>
</feature>
<evidence type="ECO:0000313" key="3">
    <source>
        <dbReference type="Proteomes" id="UP000230233"/>
    </source>
</evidence>
<keyword evidence="3" id="KW-1185">Reference proteome</keyword>
<evidence type="ECO:0000313" key="2">
    <source>
        <dbReference type="EMBL" id="PIC41809.1"/>
    </source>
</evidence>
<dbReference type="Proteomes" id="UP000230233">
    <property type="component" value="Chromosome III"/>
</dbReference>
<dbReference type="InterPro" id="IPR002083">
    <property type="entry name" value="MATH/TRAF_dom"/>
</dbReference>
<dbReference type="OrthoDB" id="5862257at2759"/>
<dbReference type="CDD" id="cd00121">
    <property type="entry name" value="MATH"/>
    <property type="match status" value="1"/>
</dbReference>
<accession>A0A2G5UQM1</accession>
<dbReference type="PANTHER" id="PTHR22743:SF165">
    <property type="entry name" value="BTB AND MATH DOMAIN CONTAINING-RELATED"/>
    <property type="match status" value="1"/>
</dbReference>
<protein>
    <recommendedName>
        <fullName evidence="1">BTB domain-containing protein</fullName>
    </recommendedName>
</protein>
<dbReference type="InterPro" id="IPR052664">
    <property type="entry name" value="BTB-MATH_domain_protein"/>
</dbReference>
<dbReference type="PANTHER" id="PTHR22743">
    <property type="entry name" value="MEPRIN/TRAF-LIKE MATH FAMILY-C.ELEGANS"/>
    <property type="match status" value="1"/>
</dbReference>
<dbReference type="PROSITE" id="PS50097">
    <property type="entry name" value="BTB"/>
    <property type="match status" value="1"/>
</dbReference>
<dbReference type="AlphaFoldDB" id="A0A2G5UQM1"/>
<comment type="caution">
    <text evidence="2">The sequence shown here is derived from an EMBL/GenBank/DDBJ whole genome shotgun (WGS) entry which is preliminary data.</text>
</comment>
<dbReference type="SUPFAM" id="SSF54695">
    <property type="entry name" value="POZ domain"/>
    <property type="match status" value="1"/>
</dbReference>
<name>A0A2G5UQM1_9PELO</name>
<proteinExistence type="predicted"/>
<dbReference type="CDD" id="cd18186">
    <property type="entry name" value="BTB_POZ_ZBTB_KLHL-like"/>
    <property type="match status" value="1"/>
</dbReference>
<gene>
    <name evidence="2" type="primary">Cnig_chr_III.g9099</name>
    <name evidence="2" type="ORF">B9Z55_009099</name>
</gene>
<organism evidence="2 3">
    <name type="scientific">Caenorhabditis nigoni</name>
    <dbReference type="NCBI Taxonomy" id="1611254"/>
    <lineage>
        <taxon>Eukaryota</taxon>
        <taxon>Metazoa</taxon>
        <taxon>Ecdysozoa</taxon>
        <taxon>Nematoda</taxon>
        <taxon>Chromadorea</taxon>
        <taxon>Rhabditida</taxon>
        <taxon>Rhabditina</taxon>
        <taxon>Rhabditomorpha</taxon>
        <taxon>Rhabditoidea</taxon>
        <taxon>Rhabditidae</taxon>
        <taxon>Peloderinae</taxon>
        <taxon>Caenorhabditis</taxon>
    </lineage>
</organism>
<dbReference type="SMART" id="SM00225">
    <property type="entry name" value="BTB"/>
    <property type="match status" value="1"/>
</dbReference>
<dbReference type="Gene3D" id="3.30.710.10">
    <property type="entry name" value="Potassium Channel Kv1.1, Chain A"/>
    <property type="match status" value="1"/>
</dbReference>